<sequence>MDELTTAGFPDGDDFTAATTEADYMRALRKLQIHTGYSTNETSLKWKKAFPKTSRSRTWVYNLLRGDKLPSQAAQLKELLTVFVQAYEHRTPTVERTVAAYLEPGVRLIHDRAHRKAEERVRKQRARAHATSAEAKREDEDDTALEPTSEFGPFPVISDQGVIDVGDRAFPSASWLNEHLPPEADLTFGSTTSDADTKPDAPISSRRRTTFFARSRQHLSLIASALALGAFVAAVYVGPEWVSGTTGSGLKPVTGSAVAQHPDGSWQWDNIGIHPANTTFTLDDTAKRYLGGKLTRGSGCSEAIVAWTFQADGVTIAHGTLDKGTTVNDVTASLVGNAQHLTFIASRQDDANYAARNGDLPCTATLNWSGDLS</sequence>
<organism evidence="2 3">
    <name type="scientific">Amycolatopsis coloradensis</name>
    <dbReference type="NCBI Taxonomy" id="76021"/>
    <lineage>
        <taxon>Bacteria</taxon>
        <taxon>Bacillati</taxon>
        <taxon>Actinomycetota</taxon>
        <taxon>Actinomycetes</taxon>
        <taxon>Pseudonocardiales</taxon>
        <taxon>Pseudonocardiaceae</taxon>
        <taxon>Amycolatopsis</taxon>
    </lineage>
</organism>
<accession>A0A1R0KVN3</accession>
<dbReference type="AlphaFoldDB" id="A0A1R0KVN3"/>
<evidence type="ECO:0000313" key="2">
    <source>
        <dbReference type="EMBL" id="OLZ53088.1"/>
    </source>
</evidence>
<reference evidence="2 3" key="1">
    <citation type="submission" date="2016-01" db="EMBL/GenBank/DDBJ databases">
        <title>Amycolatopsis coloradensis genome sequencing and assembly.</title>
        <authorList>
            <person name="Mayilraj S."/>
        </authorList>
    </citation>
    <scope>NUCLEOTIDE SEQUENCE [LARGE SCALE GENOMIC DNA]</scope>
    <source>
        <strain evidence="2 3">DSM 44225</strain>
    </source>
</reference>
<evidence type="ECO:0000313" key="3">
    <source>
        <dbReference type="Proteomes" id="UP000187486"/>
    </source>
</evidence>
<feature type="region of interest" description="Disordered" evidence="1">
    <location>
        <begin position="184"/>
        <end position="203"/>
    </location>
</feature>
<protein>
    <submittedName>
        <fullName evidence="2">Uncharacterized protein</fullName>
    </submittedName>
</protein>
<dbReference type="EMBL" id="MQUQ01000005">
    <property type="protein sequence ID" value="OLZ53088.1"/>
    <property type="molecule type" value="Genomic_DNA"/>
</dbReference>
<name>A0A1R0KVN3_9PSEU</name>
<keyword evidence="3" id="KW-1185">Reference proteome</keyword>
<evidence type="ECO:0000256" key="1">
    <source>
        <dbReference type="SAM" id="MobiDB-lite"/>
    </source>
</evidence>
<gene>
    <name evidence="2" type="ORF">BS329_09640</name>
</gene>
<feature type="region of interest" description="Disordered" evidence="1">
    <location>
        <begin position="122"/>
        <end position="150"/>
    </location>
</feature>
<proteinExistence type="predicted"/>
<dbReference type="Proteomes" id="UP000187486">
    <property type="component" value="Unassembled WGS sequence"/>
</dbReference>
<dbReference type="OrthoDB" id="3692386at2"/>
<dbReference type="RefSeq" id="WP_076158308.1">
    <property type="nucleotide sequence ID" value="NZ_JBEZVB010000012.1"/>
</dbReference>
<comment type="caution">
    <text evidence="2">The sequence shown here is derived from an EMBL/GenBank/DDBJ whole genome shotgun (WGS) entry which is preliminary data.</text>
</comment>